<dbReference type="AlphaFoldDB" id="A0A2U1NHD5"/>
<dbReference type="EMBL" id="PKPP01002829">
    <property type="protein sequence ID" value="PWA72866.1"/>
    <property type="molecule type" value="Genomic_DNA"/>
</dbReference>
<reference evidence="1 2" key="1">
    <citation type="journal article" date="2018" name="Mol. Plant">
        <title>The genome of Artemisia annua provides insight into the evolution of Asteraceae family and artemisinin biosynthesis.</title>
        <authorList>
            <person name="Shen Q."/>
            <person name="Zhang L."/>
            <person name="Liao Z."/>
            <person name="Wang S."/>
            <person name="Yan T."/>
            <person name="Shi P."/>
            <person name="Liu M."/>
            <person name="Fu X."/>
            <person name="Pan Q."/>
            <person name="Wang Y."/>
            <person name="Lv Z."/>
            <person name="Lu X."/>
            <person name="Zhang F."/>
            <person name="Jiang W."/>
            <person name="Ma Y."/>
            <person name="Chen M."/>
            <person name="Hao X."/>
            <person name="Li L."/>
            <person name="Tang Y."/>
            <person name="Lv G."/>
            <person name="Zhou Y."/>
            <person name="Sun X."/>
            <person name="Brodelius P.E."/>
            <person name="Rose J.K.C."/>
            <person name="Tang K."/>
        </authorList>
    </citation>
    <scope>NUCLEOTIDE SEQUENCE [LARGE SCALE GENOMIC DNA]</scope>
    <source>
        <strain evidence="2">cv. Huhao1</strain>
        <tissue evidence="1">Leaf</tissue>
    </source>
</reference>
<accession>A0A2U1NHD5</accession>
<evidence type="ECO:0000313" key="2">
    <source>
        <dbReference type="Proteomes" id="UP000245207"/>
    </source>
</evidence>
<keyword evidence="2" id="KW-1185">Reference proteome</keyword>
<sequence length="163" mass="19219">MGFIVDGSSNTNAQFLGVTPLNAVQPVVPHEDASFLRSWHSIVYIEFDDLFAQLQAIPAKFQGENPMHMYRKALLKYNQVELEFSVRMDHHHENPSRNNHVNMYGEWAWFGQQCGFGYTKMLRFRLMWVVSDLEDDEETRYPVFHLDQLPFIVDYNIFMSQHN</sequence>
<gene>
    <name evidence="1" type="ORF">CTI12_AA265460</name>
</gene>
<proteinExistence type="predicted"/>
<dbReference type="Proteomes" id="UP000245207">
    <property type="component" value="Unassembled WGS sequence"/>
</dbReference>
<name>A0A2U1NHD5_ARTAN</name>
<organism evidence="1 2">
    <name type="scientific">Artemisia annua</name>
    <name type="common">Sweet wormwood</name>
    <dbReference type="NCBI Taxonomy" id="35608"/>
    <lineage>
        <taxon>Eukaryota</taxon>
        <taxon>Viridiplantae</taxon>
        <taxon>Streptophyta</taxon>
        <taxon>Embryophyta</taxon>
        <taxon>Tracheophyta</taxon>
        <taxon>Spermatophyta</taxon>
        <taxon>Magnoliopsida</taxon>
        <taxon>eudicotyledons</taxon>
        <taxon>Gunneridae</taxon>
        <taxon>Pentapetalae</taxon>
        <taxon>asterids</taxon>
        <taxon>campanulids</taxon>
        <taxon>Asterales</taxon>
        <taxon>Asteraceae</taxon>
        <taxon>Asteroideae</taxon>
        <taxon>Anthemideae</taxon>
        <taxon>Artemisiinae</taxon>
        <taxon>Artemisia</taxon>
    </lineage>
</organism>
<evidence type="ECO:0000313" key="1">
    <source>
        <dbReference type="EMBL" id="PWA72866.1"/>
    </source>
</evidence>
<protein>
    <submittedName>
        <fullName evidence="1">Uncharacterized protein</fullName>
    </submittedName>
</protein>
<comment type="caution">
    <text evidence="1">The sequence shown here is derived from an EMBL/GenBank/DDBJ whole genome shotgun (WGS) entry which is preliminary data.</text>
</comment>